<evidence type="ECO:0000256" key="1">
    <source>
        <dbReference type="SAM" id="MobiDB-lite"/>
    </source>
</evidence>
<sequence length="245" mass="26484">MPEPRTIPVEAARAAVLASGQLAAIDGPYFLAAADAEWADFHVTTEPPIAARVVITRVGQEPRKVTIGWAEYEQQESNDPEWNELRARKPMAIFGSEVERHAYRVVFADILAPLLETRPAAPAADAAPGEAPAEPAARNWAAEIEAAQTILEIDTIDREARAVRAFRADAEGTALHRQLKAKRKALAEAPAVDDWAPAPGPSADAQGPAAPERIAEVQASIRRPQDHLPGNRASRRASKRKGGRR</sequence>
<reference evidence="2 3" key="1">
    <citation type="submission" date="2023-02" db="EMBL/GenBank/DDBJ databases">
        <title>Study of novel species of the Microbacterium genus.</title>
        <authorList>
            <person name="Arroyo-Herrera I."/>
            <person name="Roman-Ponce B."/>
            <person name="Vasquez-Murrieta M.S."/>
        </authorList>
    </citation>
    <scope>NUCLEOTIDE SEQUENCE [LARGE SCALE GENOMIC DNA]</scope>
    <source>
        <strain evidence="2 3">NE1TT3</strain>
    </source>
</reference>
<organism evidence="2 3">
    <name type="scientific">Microbacterium thalli</name>
    <dbReference type="NCBI Taxonomy" id="3027921"/>
    <lineage>
        <taxon>Bacteria</taxon>
        <taxon>Bacillati</taxon>
        <taxon>Actinomycetota</taxon>
        <taxon>Actinomycetes</taxon>
        <taxon>Micrococcales</taxon>
        <taxon>Microbacteriaceae</taxon>
        <taxon>Microbacterium</taxon>
    </lineage>
</organism>
<evidence type="ECO:0000313" key="2">
    <source>
        <dbReference type="EMBL" id="MDD7963335.1"/>
    </source>
</evidence>
<name>A0ABT5SLI7_9MICO</name>
<keyword evidence="3" id="KW-1185">Reference proteome</keyword>
<protein>
    <submittedName>
        <fullName evidence="2">Uncharacterized protein</fullName>
    </submittedName>
</protein>
<gene>
    <name evidence="2" type="ORF">PUW80_13340</name>
</gene>
<feature type="region of interest" description="Disordered" evidence="1">
    <location>
        <begin position="186"/>
        <end position="245"/>
    </location>
</feature>
<accession>A0ABT5SLI7</accession>
<comment type="caution">
    <text evidence="2">The sequence shown here is derived from an EMBL/GenBank/DDBJ whole genome shotgun (WGS) entry which is preliminary data.</text>
</comment>
<dbReference type="Proteomes" id="UP001218170">
    <property type="component" value="Unassembled WGS sequence"/>
</dbReference>
<feature type="compositionally biased region" description="Basic residues" evidence="1">
    <location>
        <begin position="233"/>
        <end position="245"/>
    </location>
</feature>
<evidence type="ECO:0000313" key="3">
    <source>
        <dbReference type="Proteomes" id="UP001218170"/>
    </source>
</evidence>
<proteinExistence type="predicted"/>
<dbReference type="RefSeq" id="WP_274264913.1">
    <property type="nucleotide sequence ID" value="NZ_JAQZCI010000004.1"/>
</dbReference>
<dbReference type="EMBL" id="JAQZCI010000004">
    <property type="protein sequence ID" value="MDD7963335.1"/>
    <property type="molecule type" value="Genomic_DNA"/>
</dbReference>